<accession>A0A099KAM6</accession>
<reference evidence="1 2" key="1">
    <citation type="submission" date="2014-08" db="EMBL/GenBank/DDBJ databases">
        <title>Genomic and Phenotypic Diversity of Colwellia psychrerythraea strains from Disparate Marine Basins.</title>
        <authorList>
            <person name="Techtmann S.M."/>
            <person name="Stelling S.C."/>
            <person name="Utturkar S.M."/>
            <person name="Alshibli N."/>
            <person name="Harris A."/>
            <person name="Brown S.D."/>
            <person name="Hazen T.C."/>
        </authorList>
    </citation>
    <scope>NUCLEOTIDE SEQUENCE [LARGE SCALE GENOMIC DNA]</scope>
    <source>
        <strain evidence="1 2">GAB14E</strain>
    </source>
</reference>
<dbReference type="AlphaFoldDB" id="A0A099KAM6"/>
<dbReference type="InterPro" id="IPR021747">
    <property type="entry name" value="DUF3313"/>
</dbReference>
<sequence length="230" mass="25755">MKKQQGIKLSIIALATSMVLGCTTTNPSNAPQVSPEGMELKKSTRSTVAYKKEGVDFSQYDKVQILPSAVAFKKNWQRDYNRNQSTLSMRVRDKDVMRIKADVAKLFDEVFKEEFSKDAKFPIVEKVSSNTLVIRPAILNLDVAAPDLKYAGNVKTYTSEAGQATLFLELYDGVSGEILARIINTSAAGDDSYYQWATRVSNRADAKRMIRKWAKALRTKYDEAHVPTAK</sequence>
<evidence type="ECO:0000313" key="2">
    <source>
        <dbReference type="Proteomes" id="UP000029868"/>
    </source>
</evidence>
<organism evidence="1 2">
    <name type="scientific">Colwellia psychrerythraea</name>
    <name type="common">Vibrio psychroerythus</name>
    <dbReference type="NCBI Taxonomy" id="28229"/>
    <lineage>
        <taxon>Bacteria</taxon>
        <taxon>Pseudomonadati</taxon>
        <taxon>Pseudomonadota</taxon>
        <taxon>Gammaproteobacteria</taxon>
        <taxon>Alteromonadales</taxon>
        <taxon>Colwelliaceae</taxon>
        <taxon>Colwellia</taxon>
    </lineage>
</organism>
<dbReference type="PATRIC" id="fig|28229.3.peg.4495"/>
<protein>
    <recommendedName>
        <fullName evidence="3">Lipoprotein</fullName>
    </recommendedName>
</protein>
<name>A0A099KAM6_COLPS</name>
<gene>
    <name evidence="1" type="ORF">GAB14E_4515</name>
</gene>
<evidence type="ECO:0008006" key="3">
    <source>
        <dbReference type="Google" id="ProtNLM"/>
    </source>
</evidence>
<evidence type="ECO:0000313" key="1">
    <source>
        <dbReference type="EMBL" id="KGJ87360.1"/>
    </source>
</evidence>
<proteinExistence type="predicted"/>
<dbReference type="EMBL" id="JQEC01000072">
    <property type="protein sequence ID" value="KGJ87360.1"/>
    <property type="molecule type" value="Genomic_DNA"/>
</dbReference>
<dbReference type="Pfam" id="PF11769">
    <property type="entry name" value="DUF3313"/>
    <property type="match status" value="1"/>
</dbReference>
<dbReference type="PROSITE" id="PS51257">
    <property type="entry name" value="PROKAR_LIPOPROTEIN"/>
    <property type="match status" value="1"/>
</dbReference>
<dbReference type="Proteomes" id="UP000029868">
    <property type="component" value="Unassembled WGS sequence"/>
</dbReference>
<dbReference type="RefSeq" id="WP_033084426.1">
    <property type="nucleotide sequence ID" value="NZ_JQEC01000072.1"/>
</dbReference>
<comment type="caution">
    <text evidence="1">The sequence shown here is derived from an EMBL/GenBank/DDBJ whole genome shotgun (WGS) entry which is preliminary data.</text>
</comment>
<dbReference type="OrthoDB" id="7513489at2"/>